<sequence length="71" mass="7834">MSSNIIPFPTSSRAPAWPDGDLGTELEKLALLLQERANRQPGHCVSLDKARAAALGAYELHRQVRQQRAQP</sequence>
<dbReference type="EMBL" id="JAFFTA010000004">
    <property type="protein sequence ID" value="MBM9912753.1"/>
    <property type="molecule type" value="Genomic_DNA"/>
</dbReference>
<protein>
    <submittedName>
        <fullName evidence="2">Uncharacterized protein</fullName>
    </submittedName>
</protein>
<comment type="caution">
    <text evidence="2">The sequence shown here is derived from an EMBL/GenBank/DDBJ whole genome shotgun (WGS) entry which is preliminary data.</text>
</comment>
<keyword evidence="4" id="KW-1185">Reference proteome</keyword>
<evidence type="ECO:0000313" key="5">
    <source>
        <dbReference type="Proteomes" id="UP000784064"/>
    </source>
</evidence>
<evidence type="ECO:0000313" key="3">
    <source>
        <dbReference type="EMBL" id="MBM9939799.1"/>
    </source>
</evidence>
<proteinExistence type="predicted"/>
<dbReference type="AlphaFoldDB" id="A0AAW4GES0"/>
<gene>
    <name evidence="2" type="ORF">JJW18_04640</name>
    <name evidence="3" type="ORF">JJW19_16830</name>
</gene>
<feature type="region of interest" description="Disordered" evidence="1">
    <location>
        <begin position="1"/>
        <end position="20"/>
    </location>
</feature>
<evidence type="ECO:0000256" key="1">
    <source>
        <dbReference type="SAM" id="MobiDB-lite"/>
    </source>
</evidence>
<name>A0AAW4GES0_9GAMM</name>
<dbReference type="RefSeq" id="WP_205405080.1">
    <property type="nucleotide sequence ID" value="NZ_JAFFTA010000004.1"/>
</dbReference>
<dbReference type="EMBL" id="JAFFTB010000029">
    <property type="protein sequence ID" value="MBM9939799.1"/>
    <property type="molecule type" value="Genomic_DNA"/>
</dbReference>
<dbReference type="Proteomes" id="UP000784064">
    <property type="component" value="Unassembled WGS sequence"/>
</dbReference>
<accession>A0AAW4GES0</accession>
<reference evidence="2" key="2">
    <citation type="submission" date="2021-01" db="EMBL/GenBank/DDBJ databases">
        <authorList>
            <person name="Yu Y."/>
        </authorList>
    </citation>
    <scope>NUCLEOTIDE SEQUENCE</scope>
    <source>
        <strain evidence="2">As-5</strain>
        <strain evidence="3">As-6</strain>
    </source>
</reference>
<reference evidence="4" key="1">
    <citation type="submission" date="2021-01" db="EMBL/GenBank/DDBJ databases">
        <title>Stenotrophomonas maltophilia.</title>
        <authorList>
            <person name="Yu Y."/>
        </authorList>
    </citation>
    <scope>NUCLEOTIDE SEQUENCE [LARGE SCALE GENOMIC DNA]</scope>
    <source>
        <strain evidence="4">As-6</strain>
    </source>
</reference>
<dbReference type="Proteomes" id="UP000749453">
    <property type="component" value="Unassembled WGS sequence"/>
</dbReference>
<evidence type="ECO:0000313" key="2">
    <source>
        <dbReference type="EMBL" id="MBM9912753.1"/>
    </source>
</evidence>
<organism evidence="2 5">
    <name type="scientific">Stenotrophomonas lactitubi</name>
    <dbReference type="NCBI Taxonomy" id="2045214"/>
    <lineage>
        <taxon>Bacteria</taxon>
        <taxon>Pseudomonadati</taxon>
        <taxon>Pseudomonadota</taxon>
        <taxon>Gammaproteobacteria</taxon>
        <taxon>Lysobacterales</taxon>
        <taxon>Lysobacteraceae</taxon>
        <taxon>Stenotrophomonas</taxon>
    </lineage>
</organism>
<feature type="compositionally biased region" description="Polar residues" evidence="1">
    <location>
        <begin position="1"/>
        <end position="13"/>
    </location>
</feature>
<evidence type="ECO:0000313" key="4">
    <source>
        <dbReference type="Proteomes" id="UP000749453"/>
    </source>
</evidence>